<comment type="caution">
    <text evidence="2">The sequence shown here is derived from an EMBL/GenBank/DDBJ whole genome shotgun (WGS) entry which is preliminary data.</text>
</comment>
<dbReference type="EMBL" id="JAKUCV010002918">
    <property type="protein sequence ID" value="KAJ4840920.1"/>
    <property type="molecule type" value="Genomic_DNA"/>
</dbReference>
<dbReference type="Proteomes" id="UP001141552">
    <property type="component" value="Unassembled WGS sequence"/>
</dbReference>
<gene>
    <name evidence="2" type="ORF">Tsubulata_001118</name>
</gene>
<keyword evidence="1" id="KW-0472">Membrane</keyword>
<accession>A0A9Q0G270</accession>
<keyword evidence="1" id="KW-0812">Transmembrane</keyword>
<feature type="transmembrane region" description="Helical" evidence="1">
    <location>
        <begin position="12"/>
        <end position="30"/>
    </location>
</feature>
<proteinExistence type="predicted"/>
<keyword evidence="3" id="KW-1185">Reference proteome</keyword>
<dbReference type="AlphaFoldDB" id="A0A9Q0G270"/>
<evidence type="ECO:0000256" key="1">
    <source>
        <dbReference type="SAM" id="Phobius"/>
    </source>
</evidence>
<reference evidence="2" key="2">
    <citation type="journal article" date="2023" name="Plants (Basel)">
        <title>Annotation of the Turnera subulata (Passifloraceae) Draft Genome Reveals the S-Locus Evolved after the Divergence of Turneroideae from Passifloroideae in a Stepwise Manner.</title>
        <authorList>
            <person name="Henning P.M."/>
            <person name="Roalson E.H."/>
            <person name="Mir W."/>
            <person name="McCubbin A.G."/>
            <person name="Shore J.S."/>
        </authorList>
    </citation>
    <scope>NUCLEOTIDE SEQUENCE</scope>
    <source>
        <strain evidence="2">F60SS</strain>
    </source>
</reference>
<evidence type="ECO:0000313" key="2">
    <source>
        <dbReference type="EMBL" id="KAJ4840920.1"/>
    </source>
</evidence>
<keyword evidence="1" id="KW-1133">Transmembrane helix</keyword>
<protein>
    <submittedName>
        <fullName evidence="2">Uncharacterized protein</fullName>
    </submittedName>
</protein>
<name>A0A9Q0G270_9ROSI</name>
<organism evidence="2 3">
    <name type="scientific">Turnera subulata</name>
    <dbReference type="NCBI Taxonomy" id="218843"/>
    <lineage>
        <taxon>Eukaryota</taxon>
        <taxon>Viridiplantae</taxon>
        <taxon>Streptophyta</taxon>
        <taxon>Embryophyta</taxon>
        <taxon>Tracheophyta</taxon>
        <taxon>Spermatophyta</taxon>
        <taxon>Magnoliopsida</taxon>
        <taxon>eudicotyledons</taxon>
        <taxon>Gunneridae</taxon>
        <taxon>Pentapetalae</taxon>
        <taxon>rosids</taxon>
        <taxon>fabids</taxon>
        <taxon>Malpighiales</taxon>
        <taxon>Passifloraceae</taxon>
        <taxon>Turnera</taxon>
    </lineage>
</organism>
<sequence length="74" mass="8756">MLHPDDPQNHHPFHIHIHIPILIHPTLLWFHLLPHHPHPIHIHTHTHFPIIIPRCIFVCITVLKSVINTYVLTP</sequence>
<evidence type="ECO:0000313" key="3">
    <source>
        <dbReference type="Proteomes" id="UP001141552"/>
    </source>
</evidence>
<feature type="transmembrane region" description="Helical" evidence="1">
    <location>
        <begin position="51"/>
        <end position="72"/>
    </location>
</feature>
<reference evidence="2" key="1">
    <citation type="submission" date="2022-02" db="EMBL/GenBank/DDBJ databases">
        <authorList>
            <person name="Henning P.M."/>
            <person name="McCubbin A.G."/>
            <person name="Shore J.S."/>
        </authorList>
    </citation>
    <scope>NUCLEOTIDE SEQUENCE</scope>
    <source>
        <strain evidence="2">F60SS</strain>
        <tissue evidence="2">Leaves</tissue>
    </source>
</reference>